<feature type="domain" description="ABC3 transporter permease C-terminal" evidence="7">
    <location>
        <begin position="283"/>
        <end position="399"/>
    </location>
</feature>
<proteinExistence type="predicted"/>
<feature type="domain" description="ABC3 transporter permease C-terminal" evidence="7">
    <location>
        <begin position="666"/>
        <end position="775"/>
    </location>
</feature>
<organism evidence="9 10">
    <name type="scientific">Mucilaginibacter dorajii</name>
    <dbReference type="NCBI Taxonomy" id="692994"/>
    <lineage>
        <taxon>Bacteria</taxon>
        <taxon>Pseudomonadati</taxon>
        <taxon>Bacteroidota</taxon>
        <taxon>Sphingobacteriia</taxon>
        <taxon>Sphingobacteriales</taxon>
        <taxon>Sphingobacteriaceae</taxon>
        <taxon>Mucilaginibacter</taxon>
    </lineage>
</organism>
<dbReference type="PANTHER" id="PTHR30572:SF18">
    <property type="entry name" value="ABC-TYPE MACROLIDE FAMILY EXPORT SYSTEM PERMEASE COMPONENT 2"/>
    <property type="match status" value="1"/>
</dbReference>
<feature type="transmembrane region" description="Helical" evidence="6">
    <location>
        <begin position="277"/>
        <end position="299"/>
    </location>
</feature>
<sequence>MLKNYLKIAWRNIVKSKGHTFINVAGLSIGMAVAMLIGLWMWDELSFNKYHQTYNRVGEIMTTQTSNGETQTFPTTVVPLSEELRNKYAGDFKLTALTWGGTHIMAVGDKKISQNGMWAEPALPAILSLKMIKGNYANFNEPSSFILAQSVATALFGNADPINKVVRIDNKTDMKVAGVYQDLPHNTSFYATKFMLPWSNKANWWNTQTAAWGNHGCNLFVLMNDRADFDKVSAKIRNITKPHFKMNDEVMMVHPMAKWHLYSEFVNGVSVSGGIRFVWLFGLIGMFVLLLACINFMNLSTAKSEKRAKEVGIRKAIGSVRSQLIKQFLSESLLVVFLALGLTFILVILVLPYFNQIANKEVSVPWGNTFFWIGILSFAIFTGLLSGSYPAFYLSGFNPVKVLKGTFKVGRLASVPRKVLVVLQFTVSIVLIIGTIVVLRQINYAKNRPVGYSRAGLITIEMNTPEIYGHYDALRTDLIQTGAVSNMAESNSTTTQIWSNNGGFDWEGKAPGYDPTFGTIGVTYDFGNTVGWKVLEGRDFSRNYATDTSAIILNQSAVKLSGIKNPVGKMMRWGGKNFVIAGVVKDMVMESPYNKTIATIFLMNPYWVGYITVRIKPNVPVHDALGKIETVFKKYNPGSPFDFKFNDDEYAHKFADEQRIGNLASVFAGLAIFISCLGLFGLASFVAEQRVKEIGVRKVLGASVVNLWRLLSTEFVVLVAISLLIAVPVAYYFMNGWLQQYQYKETITWWIFAFAGIGAISITLLTVSFQAIKAALANPVKSLRSE</sequence>
<dbReference type="EMBL" id="BAAAZC010000016">
    <property type="protein sequence ID" value="GAA3972443.1"/>
    <property type="molecule type" value="Genomic_DNA"/>
</dbReference>
<keyword evidence="2" id="KW-1003">Cell membrane</keyword>
<keyword evidence="3 6" id="KW-0812">Transmembrane</keyword>
<feature type="domain" description="MacB-like periplasmic core" evidence="8">
    <location>
        <begin position="427"/>
        <end position="629"/>
    </location>
</feature>
<feature type="transmembrane region" description="Helical" evidence="6">
    <location>
        <begin position="21"/>
        <end position="42"/>
    </location>
</feature>
<evidence type="ECO:0000256" key="4">
    <source>
        <dbReference type="ARBA" id="ARBA00022989"/>
    </source>
</evidence>
<evidence type="ECO:0000313" key="10">
    <source>
        <dbReference type="Proteomes" id="UP001500742"/>
    </source>
</evidence>
<evidence type="ECO:0000256" key="2">
    <source>
        <dbReference type="ARBA" id="ARBA00022475"/>
    </source>
</evidence>
<dbReference type="InterPro" id="IPR050250">
    <property type="entry name" value="Macrolide_Exporter_MacB"/>
</dbReference>
<dbReference type="Pfam" id="PF02687">
    <property type="entry name" value="FtsX"/>
    <property type="match status" value="2"/>
</dbReference>
<reference evidence="10" key="1">
    <citation type="journal article" date="2019" name="Int. J. Syst. Evol. Microbiol.">
        <title>The Global Catalogue of Microorganisms (GCM) 10K type strain sequencing project: providing services to taxonomists for standard genome sequencing and annotation.</title>
        <authorList>
            <consortium name="The Broad Institute Genomics Platform"/>
            <consortium name="The Broad Institute Genome Sequencing Center for Infectious Disease"/>
            <person name="Wu L."/>
            <person name="Ma J."/>
        </authorList>
    </citation>
    <scope>NUCLEOTIDE SEQUENCE [LARGE SCALE GENOMIC DNA]</scope>
    <source>
        <strain evidence="10">JCM 16601</strain>
    </source>
</reference>
<protein>
    <submittedName>
        <fullName evidence="9">ABC transporter permease</fullName>
    </submittedName>
</protein>
<evidence type="ECO:0000256" key="1">
    <source>
        <dbReference type="ARBA" id="ARBA00004651"/>
    </source>
</evidence>
<evidence type="ECO:0000259" key="7">
    <source>
        <dbReference type="Pfam" id="PF02687"/>
    </source>
</evidence>
<feature type="transmembrane region" description="Helical" evidence="6">
    <location>
        <begin position="663"/>
        <end position="686"/>
    </location>
</feature>
<evidence type="ECO:0000256" key="3">
    <source>
        <dbReference type="ARBA" id="ARBA00022692"/>
    </source>
</evidence>
<gene>
    <name evidence="9" type="ORF">GCM10022210_22710</name>
</gene>
<keyword evidence="4 6" id="KW-1133">Transmembrane helix</keyword>
<keyword evidence="10" id="KW-1185">Reference proteome</keyword>
<comment type="subcellular location">
    <subcellularLocation>
        <location evidence="1">Cell membrane</location>
        <topology evidence="1">Multi-pass membrane protein</topology>
    </subcellularLocation>
</comment>
<accession>A0ABP7PWX0</accession>
<evidence type="ECO:0000313" key="9">
    <source>
        <dbReference type="EMBL" id="GAA3972443.1"/>
    </source>
</evidence>
<feature type="transmembrane region" description="Helical" evidence="6">
    <location>
        <begin position="370"/>
        <end position="398"/>
    </location>
</feature>
<evidence type="ECO:0000256" key="6">
    <source>
        <dbReference type="SAM" id="Phobius"/>
    </source>
</evidence>
<name>A0ABP7PWX0_9SPHI</name>
<dbReference type="InterPro" id="IPR003838">
    <property type="entry name" value="ABC3_permease_C"/>
</dbReference>
<feature type="transmembrane region" description="Helical" evidence="6">
    <location>
        <begin position="746"/>
        <end position="767"/>
    </location>
</feature>
<dbReference type="RefSeq" id="WP_259097587.1">
    <property type="nucleotide sequence ID" value="NZ_BAAAZC010000016.1"/>
</dbReference>
<dbReference type="Proteomes" id="UP001500742">
    <property type="component" value="Unassembled WGS sequence"/>
</dbReference>
<dbReference type="InterPro" id="IPR025857">
    <property type="entry name" value="MacB_PCD"/>
</dbReference>
<evidence type="ECO:0000256" key="5">
    <source>
        <dbReference type="ARBA" id="ARBA00023136"/>
    </source>
</evidence>
<keyword evidence="5 6" id="KW-0472">Membrane</keyword>
<feature type="transmembrane region" description="Helical" evidence="6">
    <location>
        <begin position="707"/>
        <end position="734"/>
    </location>
</feature>
<feature type="transmembrane region" description="Helical" evidence="6">
    <location>
        <begin position="419"/>
        <end position="439"/>
    </location>
</feature>
<dbReference type="PANTHER" id="PTHR30572">
    <property type="entry name" value="MEMBRANE COMPONENT OF TRANSPORTER-RELATED"/>
    <property type="match status" value="1"/>
</dbReference>
<comment type="caution">
    <text evidence="9">The sequence shown here is derived from an EMBL/GenBank/DDBJ whole genome shotgun (WGS) entry which is preliminary data.</text>
</comment>
<feature type="transmembrane region" description="Helical" evidence="6">
    <location>
        <begin position="333"/>
        <end position="354"/>
    </location>
</feature>
<evidence type="ECO:0000259" key="8">
    <source>
        <dbReference type="Pfam" id="PF12704"/>
    </source>
</evidence>
<feature type="domain" description="MacB-like periplasmic core" evidence="8">
    <location>
        <begin position="20"/>
        <end position="238"/>
    </location>
</feature>
<dbReference type="Pfam" id="PF12704">
    <property type="entry name" value="MacB_PCD"/>
    <property type="match status" value="2"/>
</dbReference>